<dbReference type="STRING" id="1121439.dsat_1505"/>
<keyword evidence="4" id="KW-0677">Repeat</keyword>
<gene>
    <name evidence="9" type="ORF">dsat_1505</name>
</gene>
<dbReference type="InterPro" id="IPR018449">
    <property type="entry name" value="NIL_domain"/>
</dbReference>
<keyword evidence="5" id="KW-0249">Electron transport</keyword>
<name>S7T1J3_9BACT</name>
<dbReference type="InterPro" id="IPR017896">
    <property type="entry name" value="4Fe4S_Fe-S-bd"/>
</dbReference>
<evidence type="ECO:0000256" key="4">
    <source>
        <dbReference type="ARBA" id="ARBA00022737"/>
    </source>
</evidence>
<dbReference type="Gene3D" id="3.30.70.20">
    <property type="match status" value="1"/>
</dbReference>
<keyword evidence="10" id="KW-1185">Reference proteome</keyword>
<dbReference type="PANTHER" id="PTHR43687:SF6">
    <property type="entry name" value="L-ASPARTATE SEMIALDEHYDE SULFURTRANSFERASE IRON-SULFUR SUBUNIT"/>
    <property type="match status" value="1"/>
</dbReference>
<keyword evidence="3" id="KW-0479">Metal-binding</keyword>
<dbReference type="PROSITE" id="PS51379">
    <property type="entry name" value="4FE4S_FER_2"/>
    <property type="match status" value="2"/>
</dbReference>
<evidence type="ECO:0000256" key="1">
    <source>
        <dbReference type="ARBA" id="ARBA00022448"/>
    </source>
</evidence>
<dbReference type="RefSeq" id="WP_020888201.1">
    <property type="nucleotide sequence ID" value="NZ_ATHI01000032.1"/>
</dbReference>
<comment type="caution">
    <text evidence="9">The sequence shown here is derived from an EMBL/GenBank/DDBJ whole genome shotgun (WGS) entry which is preliminary data.</text>
</comment>
<dbReference type="PANTHER" id="PTHR43687">
    <property type="entry name" value="ADENYLYLSULFATE REDUCTASE, BETA SUBUNIT"/>
    <property type="match status" value="1"/>
</dbReference>
<dbReference type="eggNOG" id="COG1148">
    <property type="taxonomic scope" value="Bacteria"/>
</dbReference>
<dbReference type="Pfam" id="PF14697">
    <property type="entry name" value="Fer4_21"/>
    <property type="match status" value="1"/>
</dbReference>
<proteinExistence type="predicted"/>
<dbReference type="Pfam" id="PF09383">
    <property type="entry name" value="NIL"/>
    <property type="match status" value="1"/>
</dbReference>
<evidence type="ECO:0000256" key="7">
    <source>
        <dbReference type="ARBA" id="ARBA00023014"/>
    </source>
</evidence>
<dbReference type="InterPro" id="IPR045865">
    <property type="entry name" value="ACT-like_dom_sf"/>
</dbReference>
<keyword evidence="7" id="KW-0411">Iron-sulfur</keyword>
<dbReference type="SMART" id="SM00930">
    <property type="entry name" value="NIL"/>
    <property type="match status" value="1"/>
</dbReference>
<evidence type="ECO:0000256" key="6">
    <source>
        <dbReference type="ARBA" id="ARBA00023004"/>
    </source>
</evidence>
<protein>
    <submittedName>
        <fullName evidence="9">NIL domain-containing protein</fullName>
    </submittedName>
</protein>
<accession>S7T1J3</accession>
<dbReference type="OrthoDB" id="9808559at2"/>
<dbReference type="AlphaFoldDB" id="S7T1J3"/>
<dbReference type="EMBL" id="ATHI01000032">
    <property type="protein sequence ID" value="EPR30365.1"/>
    <property type="molecule type" value="Genomic_DNA"/>
</dbReference>
<evidence type="ECO:0000313" key="10">
    <source>
        <dbReference type="Proteomes" id="UP000014975"/>
    </source>
</evidence>
<dbReference type="InterPro" id="IPR050572">
    <property type="entry name" value="Fe-S_Ferredoxin"/>
</dbReference>
<evidence type="ECO:0000256" key="3">
    <source>
        <dbReference type="ARBA" id="ARBA00022723"/>
    </source>
</evidence>
<dbReference type="GO" id="GO:0046872">
    <property type="term" value="F:metal ion binding"/>
    <property type="evidence" value="ECO:0007669"/>
    <property type="project" value="UniProtKB-KW"/>
</dbReference>
<evidence type="ECO:0000259" key="8">
    <source>
        <dbReference type="PROSITE" id="PS51379"/>
    </source>
</evidence>
<keyword evidence="6" id="KW-0408">Iron</keyword>
<dbReference type="Proteomes" id="UP000014975">
    <property type="component" value="Unassembled WGS sequence"/>
</dbReference>
<dbReference type="PROSITE" id="PS00198">
    <property type="entry name" value="4FE4S_FER_1"/>
    <property type="match status" value="1"/>
</dbReference>
<dbReference type="PATRIC" id="fig|1121439.3.peg.2893"/>
<reference evidence="9 10" key="1">
    <citation type="journal article" date="2013" name="Genome Announc.">
        <title>Draft genome sequences for three mercury-methylating, sulfate-reducing bacteria.</title>
        <authorList>
            <person name="Brown S.D."/>
            <person name="Hurt R.A.Jr."/>
            <person name="Gilmour C.C."/>
            <person name="Elias D.A."/>
        </authorList>
    </citation>
    <scope>NUCLEOTIDE SEQUENCE [LARGE SCALE GENOMIC DNA]</scope>
    <source>
        <strain evidence="9 10">DSM 16529</strain>
    </source>
</reference>
<evidence type="ECO:0000313" key="9">
    <source>
        <dbReference type="EMBL" id="EPR30365.1"/>
    </source>
</evidence>
<keyword evidence="1" id="KW-0813">Transport</keyword>
<dbReference type="GO" id="GO:0051539">
    <property type="term" value="F:4 iron, 4 sulfur cluster binding"/>
    <property type="evidence" value="ECO:0007669"/>
    <property type="project" value="UniProtKB-KW"/>
</dbReference>
<keyword evidence="2" id="KW-0004">4Fe-4S</keyword>
<feature type="domain" description="4Fe-4S ferredoxin-type" evidence="8">
    <location>
        <begin position="110"/>
        <end position="139"/>
    </location>
</feature>
<sequence>MNATYRKIVYLTFPPGQSSQPVVCNLARNFDLVFNILKAQITPRQEGFMTLEIMGTEEGYRKGTDYLHNQGIKVTPVAQKISRDEESCLHCGMCTALCTTKALAVDPQSRTVVFDAEKCSGCGLCVKVCPVRAMEVDMENGALQ</sequence>
<dbReference type="InterPro" id="IPR017900">
    <property type="entry name" value="4Fe4S_Fe_S_CS"/>
</dbReference>
<dbReference type="SUPFAM" id="SSF54862">
    <property type="entry name" value="4Fe-4S ferredoxins"/>
    <property type="match status" value="1"/>
</dbReference>
<feature type="domain" description="4Fe-4S ferredoxin-type" evidence="8">
    <location>
        <begin position="79"/>
        <end position="108"/>
    </location>
</feature>
<evidence type="ECO:0000256" key="2">
    <source>
        <dbReference type="ARBA" id="ARBA00022485"/>
    </source>
</evidence>
<organism evidence="9 10">
    <name type="scientific">Alkalidesulfovibrio alkalitolerans DSM 16529</name>
    <dbReference type="NCBI Taxonomy" id="1121439"/>
    <lineage>
        <taxon>Bacteria</taxon>
        <taxon>Pseudomonadati</taxon>
        <taxon>Thermodesulfobacteriota</taxon>
        <taxon>Desulfovibrionia</taxon>
        <taxon>Desulfovibrionales</taxon>
        <taxon>Desulfovibrionaceae</taxon>
        <taxon>Alkalidesulfovibrio</taxon>
    </lineage>
</organism>
<dbReference type="Gene3D" id="3.30.70.260">
    <property type="match status" value="1"/>
</dbReference>
<evidence type="ECO:0000256" key="5">
    <source>
        <dbReference type="ARBA" id="ARBA00022982"/>
    </source>
</evidence>
<dbReference type="SUPFAM" id="SSF55021">
    <property type="entry name" value="ACT-like"/>
    <property type="match status" value="1"/>
</dbReference>